<proteinExistence type="predicted"/>
<reference evidence="1 2" key="1">
    <citation type="submission" date="2016-10" db="EMBL/GenBank/DDBJ databases">
        <authorList>
            <person name="Varghese N."/>
            <person name="Submissions S."/>
        </authorList>
    </citation>
    <scope>NUCLEOTIDE SEQUENCE [LARGE SCALE GENOMIC DNA]</scope>
    <source>
        <strain evidence="1 2">DSM 16643</strain>
    </source>
</reference>
<dbReference type="RefSeq" id="WP_149732421.1">
    <property type="nucleotide sequence ID" value="NZ_FMXB01000017.1"/>
</dbReference>
<dbReference type="OrthoDB" id="381725at2157"/>
<keyword evidence="2" id="KW-1185">Reference proteome</keyword>
<evidence type="ECO:0000313" key="2">
    <source>
        <dbReference type="Proteomes" id="UP000323439"/>
    </source>
</evidence>
<protein>
    <submittedName>
        <fullName evidence="1">Uncharacterized protein</fullName>
    </submittedName>
</protein>
<organism evidence="1 2">
    <name type="scientific">Methanobrevibacter millerae</name>
    <dbReference type="NCBI Taxonomy" id="230361"/>
    <lineage>
        <taxon>Archaea</taxon>
        <taxon>Methanobacteriati</taxon>
        <taxon>Methanobacteriota</taxon>
        <taxon>Methanomada group</taxon>
        <taxon>Methanobacteria</taxon>
        <taxon>Methanobacteriales</taxon>
        <taxon>Methanobacteriaceae</taxon>
        <taxon>Methanobrevibacter</taxon>
    </lineage>
</organism>
<dbReference type="EMBL" id="FMXB01000017">
    <property type="protein sequence ID" value="SDA64804.1"/>
    <property type="molecule type" value="Genomic_DNA"/>
</dbReference>
<dbReference type="Proteomes" id="UP000323439">
    <property type="component" value="Unassembled WGS sequence"/>
</dbReference>
<accession>A0A1G5X416</accession>
<name>A0A1G5X416_9EURY</name>
<evidence type="ECO:0000313" key="1">
    <source>
        <dbReference type="EMBL" id="SDA64804.1"/>
    </source>
</evidence>
<sequence>MDELKDLFYRIAEIENIKEIRIKEIEINPDKVIYFAFKESQKIIRGQVTSGSIKPIGFILKMGGEYYYCPLDKKEMDKKVVRKFCEEFI</sequence>
<dbReference type="AlphaFoldDB" id="A0A1G5X416"/>
<gene>
    <name evidence="1" type="ORF">SAMN02910315_01917</name>
</gene>